<dbReference type="InterPro" id="IPR012338">
    <property type="entry name" value="Beta-lactam/transpept-like"/>
</dbReference>
<feature type="compositionally biased region" description="Low complexity" evidence="1">
    <location>
        <begin position="127"/>
        <end position="152"/>
    </location>
</feature>
<sequence length="607" mass="62684">MAPIAVPRSKDVTASSRWTQKYAVGSPASSKASPLASCHRFLTKVTQMTQLHTPNASRNQETGRLSFMESVSPQSPSSRRRGPVAPHAASASAGSTPTGSTPTGSAPTGSTPTGSTPTGSGAGRSGAHGSEPGRTAANRPAAGGSGARGPVADRAGLYRRSSRRVTRPVSDPPPGPCTFSSVSASRRTAWAVAVALLPALTAAPAAAAAEAGTTDEKAPKPPAVMSTVGGAQLGRPGTQVRLAAGAPVLPKDVTGRSWIVADAESGEVLAAHNAHWRLPPASTLKMLFADTVLPKLPREQQHTVTRGELGGVGVGSSLVGIKEDQTYSVHDLWLGVFLRSGNDAVHVLSAMNGGIPRTVREMQEHAEELQALDTRVVTPDGYDEQGQVSSAYDLTLIARSGLQKKDFREYCATARAQFPGEQKPGKKRESFQIQNTNRLLTGDFGVAPYQGMAGVKNGTTTMAGSTFTGVAERDGKVLLVTVMNPSSKEGHAVYKETARLLDWGFAAAGKVEPVGELVPPRSADTGSSGDSDGGARGDADESAPGGGQSGKEPYGPDEASAASRGGTTGAGVAVSVAIVVLVLLAVAGFLVNRRWPLPDPARRRPRR</sequence>
<evidence type="ECO:0000256" key="1">
    <source>
        <dbReference type="SAM" id="MobiDB-lite"/>
    </source>
</evidence>
<keyword evidence="2" id="KW-0812">Transmembrane</keyword>
<dbReference type="EMBL" id="CP029254">
    <property type="protein sequence ID" value="AWK11045.1"/>
    <property type="molecule type" value="Genomic_DNA"/>
</dbReference>
<feature type="transmembrane region" description="Helical" evidence="2">
    <location>
        <begin position="570"/>
        <end position="592"/>
    </location>
</feature>
<keyword evidence="5" id="KW-1185">Reference proteome</keyword>
<keyword evidence="2" id="KW-0472">Membrane</keyword>
<name>A0ABN5KNV9_9ACTN</name>
<feature type="region of interest" description="Disordered" evidence="1">
    <location>
        <begin position="47"/>
        <end position="181"/>
    </location>
</feature>
<organism evidence="4 5">
    <name type="scientific">Streptomyces spongiicola</name>
    <dbReference type="NCBI Taxonomy" id="1690221"/>
    <lineage>
        <taxon>Bacteria</taxon>
        <taxon>Bacillati</taxon>
        <taxon>Actinomycetota</taxon>
        <taxon>Actinomycetes</taxon>
        <taxon>Kitasatosporales</taxon>
        <taxon>Streptomycetaceae</taxon>
        <taxon>Streptomyces</taxon>
    </lineage>
</organism>
<proteinExistence type="predicted"/>
<keyword evidence="4" id="KW-0121">Carboxypeptidase</keyword>
<dbReference type="Proteomes" id="UP000245051">
    <property type="component" value="Chromosome"/>
</dbReference>
<feature type="domain" description="Peptidase S11 D-alanyl-D-alanine carboxypeptidase A N-terminal" evidence="3">
    <location>
        <begin position="250"/>
        <end position="485"/>
    </location>
</feature>
<keyword evidence="2" id="KW-1133">Transmembrane helix</keyword>
<dbReference type="SUPFAM" id="SSF56601">
    <property type="entry name" value="beta-lactamase/transpeptidase-like"/>
    <property type="match status" value="1"/>
</dbReference>
<keyword evidence="4" id="KW-0645">Protease</keyword>
<evidence type="ECO:0000259" key="3">
    <source>
        <dbReference type="Pfam" id="PF00768"/>
    </source>
</evidence>
<keyword evidence="4" id="KW-0378">Hydrolase</keyword>
<dbReference type="Pfam" id="PF00768">
    <property type="entry name" value="Peptidase_S11"/>
    <property type="match status" value="1"/>
</dbReference>
<evidence type="ECO:0000313" key="4">
    <source>
        <dbReference type="EMBL" id="AWK11045.1"/>
    </source>
</evidence>
<dbReference type="InterPro" id="IPR001967">
    <property type="entry name" value="Peptidase_S11_N"/>
</dbReference>
<feature type="compositionally biased region" description="Polar residues" evidence="1">
    <location>
        <begin position="47"/>
        <end position="63"/>
    </location>
</feature>
<gene>
    <name evidence="4" type="ORF">DDQ41_21425</name>
</gene>
<protein>
    <submittedName>
        <fullName evidence="4">D-alanyl-D-alanine carboxypeptidase</fullName>
    </submittedName>
</protein>
<dbReference type="PANTHER" id="PTHR21581:SF33">
    <property type="entry name" value="D-ALANYL-D-ALANINE CARBOXYPEPTIDASE DACB"/>
    <property type="match status" value="1"/>
</dbReference>
<feature type="region of interest" description="Disordered" evidence="1">
    <location>
        <begin position="1"/>
        <end position="35"/>
    </location>
</feature>
<feature type="region of interest" description="Disordered" evidence="1">
    <location>
        <begin position="515"/>
        <end position="566"/>
    </location>
</feature>
<evidence type="ECO:0000313" key="5">
    <source>
        <dbReference type="Proteomes" id="UP000245051"/>
    </source>
</evidence>
<reference evidence="4 5" key="1">
    <citation type="submission" date="2018-05" db="EMBL/GenBank/DDBJ databases">
        <title>Complete genome sequence of the Type Strain of Streptomyces spongiicola HNM0071, the producer of staurosporine.</title>
        <authorList>
            <person name="Zhou S."/>
            <person name="Huang X."/>
        </authorList>
    </citation>
    <scope>NUCLEOTIDE SEQUENCE [LARGE SCALE GENOMIC DNA]</scope>
    <source>
        <strain evidence="4 5">HNM0071</strain>
    </source>
</reference>
<feature type="compositionally biased region" description="Low complexity" evidence="1">
    <location>
        <begin position="26"/>
        <end position="35"/>
    </location>
</feature>
<dbReference type="Gene3D" id="3.40.710.10">
    <property type="entry name" value="DD-peptidase/beta-lactamase superfamily"/>
    <property type="match status" value="1"/>
</dbReference>
<feature type="compositionally biased region" description="Low complexity" evidence="1">
    <location>
        <begin position="88"/>
        <end position="119"/>
    </location>
</feature>
<dbReference type="PANTHER" id="PTHR21581">
    <property type="entry name" value="D-ALANYL-D-ALANINE CARBOXYPEPTIDASE"/>
    <property type="match status" value="1"/>
</dbReference>
<dbReference type="GO" id="GO:0004180">
    <property type="term" value="F:carboxypeptidase activity"/>
    <property type="evidence" value="ECO:0007669"/>
    <property type="project" value="UniProtKB-KW"/>
</dbReference>
<evidence type="ECO:0000256" key="2">
    <source>
        <dbReference type="SAM" id="Phobius"/>
    </source>
</evidence>
<accession>A0ABN5KNV9</accession>